<name>A0A9N9HP95_9GLOM</name>
<dbReference type="Proteomes" id="UP000789759">
    <property type="component" value="Unassembled WGS sequence"/>
</dbReference>
<feature type="non-terminal residue" evidence="1">
    <location>
        <position position="1"/>
    </location>
</feature>
<evidence type="ECO:0000313" key="2">
    <source>
        <dbReference type="Proteomes" id="UP000789759"/>
    </source>
</evidence>
<sequence length="146" mass="17169">MDCSPPDQEQIVAFSLFQTQHEEIITNSQDNDTNYLSMSPKTSFSLNIFMTNNISKEQLQCLFDFDSSDQKSDAAYLRQLCGNEIYIPRLQQINFNQMKYRQAQGIMCKMIDLVLDTNSYEEMIGICQEFMFNKQQILNKYDHEEQ</sequence>
<accession>A0A9N9HP95</accession>
<keyword evidence="2" id="KW-1185">Reference proteome</keyword>
<proteinExistence type="predicted"/>
<dbReference type="OrthoDB" id="2423121at2759"/>
<reference evidence="1" key="1">
    <citation type="submission" date="2021-06" db="EMBL/GenBank/DDBJ databases">
        <authorList>
            <person name="Kallberg Y."/>
            <person name="Tangrot J."/>
            <person name="Rosling A."/>
        </authorList>
    </citation>
    <scope>NUCLEOTIDE SEQUENCE</scope>
    <source>
        <strain evidence="1">FL966</strain>
    </source>
</reference>
<gene>
    <name evidence="1" type="ORF">CPELLU_LOCUS11705</name>
</gene>
<organism evidence="1 2">
    <name type="scientific">Cetraspora pellucida</name>
    <dbReference type="NCBI Taxonomy" id="1433469"/>
    <lineage>
        <taxon>Eukaryota</taxon>
        <taxon>Fungi</taxon>
        <taxon>Fungi incertae sedis</taxon>
        <taxon>Mucoromycota</taxon>
        <taxon>Glomeromycotina</taxon>
        <taxon>Glomeromycetes</taxon>
        <taxon>Diversisporales</taxon>
        <taxon>Gigasporaceae</taxon>
        <taxon>Cetraspora</taxon>
    </lineage>
</organism>
<protein>
    <submittedName>
        <fullName evidence="1">10142_t:CDS:1</fullName>
    </submittedName>
</protein>
<dbReference type="EMBL" id="CAJVQA010010627">
    <property type="protein sequence ID" value="CAG8698860.1"/>
    <property type="molecule type" value="Genomic_DNA"/>
</dbReference>
<comment type="caution">
    <text evidence="1">The sequence shown here is derived from an EMBL/GenBank/DDBJ whole genome shotgun (WGS) entry which is preliminary data.</text>
</comment>
<evidence type="ECO:0000313" key="1">
    <source>
        <dbReference type="EMBL" id="CAG8698860.1"/>
    </source>
</evidence>
<dbReference type="AlphaFoldDB" id="A0A9N9HP95"/>